<dbReference type="EMBL" id="JAAQYK010000002">
    <property type="protein sequence ID" value="NNA43866.1"/>
    <property type="molecule type" value="Genomic_DNA"/>
</dbReference>
<dbReference type="Proteomes" id="UP000583279">
    <property type="component" value="Unassembled WGS sequence"/>
</dbReference>
<accession>A0A7Y1PY50</accession>
<evidence type="ECO:0000313" key="3">
    <source>
        <dbReference type="Proteomes" id="UP000583279"/>
    </source>
</evidence>
<name>A0A7Y1PY50_9PSED</name>
<dbReference type="RefSeq" id="WP_169855505.1">
    <property type="nucleotide sequence ID" value="NZ_JAAQYK010000002.1"/>
</dbReference>
<feature type="domain" description="Tip attachment protein J" evidence="1">
    <location>
        <begin position="269"/>
        <end position="437"/>
    </location>
</feature>
<dbReference type="Pfam" id="PF13550">
    <property type="entry name" value="Phage-tail_3"/>
    <property type="match status" value="1"/>
</dbReference>
<comment type="caution">
    <text evidence="2">The sequence shown here is derived from an EMBL/GenBank/DDBJ whole genome shotgun (WGS) entry which is preliminary data.</text>
</comment>
<proteinExistence type="predicted"/>
<sequence length="790" mass="84246">MVYFMMAMFVLSMIMVARMQPKTEKPTAAGLEDFSFPSAAERPIQVLAGTRRISGPNVLWYGDLRTTAIKTVTKGMFSSKKTVTGYRYYMGVQLGICHGPDVQLREIKFGDDVAWSGLSTGGPIQIDKPALFGGDTNGSGGISGTMRFYPGALTQTANEYLVGKVGSDLVSAIRGVSYCVMEGMYIGNSSSPQATSFVVSRFPKSPDDRFTDYEQIGLDANPAFFMYEMITHGLYGADLGYSSIDLDSFTSAAKTLFDEGLGISAVIDSSTTAGDVINDIKRVIQGSLQTDPATGALKLKLIRSDYIADDLPLLDQSNIKNLSGFTRGSLDTAINEVKLKYTSIEDDFTERTVIAQNNALRIHKGDSDGQVVQMPMVSTRETAAKIVMREMASASVPLATCTAECNRGPAHTEVGDIVRLSWPAEGVDNLVMRVTGVDLGAPQDGSVRLTLVQDVFGVFMSIYADGSERTWTKPTFEATDITRFDIIDAPTILTTNQTSGSVLVVAENPGVALDYQLQVKGGVDSAYVDAGAMPFTPLFSTTKAMGTGWTDVSVVLSGPSAELSSITGDEVRQGLGLMLIVSAVGREWVSYQTAAAGNSTTVTIGMVNRGLFNTRPLAHPAGARVWAVSEGFGVTDWQYARSESVSLMMLTRTQTGGLDVEDAAVHSYSVSGANVAPWAPGRVRVNGVEGGQISGVATLTWRKRDGAVPAVVFYGDDESQTTDVSYQVVVKSGGAVVKTVSGISGESWVFADETALNSGSYYSSLAFEVSAQKPGFSDSAVVRVIVTRQG</sequence>
<protein>
    <recommendedName>
        <fullName evidence="1">Tip attachment protein J domain-containing protein</fullName>
    </recommendedName>
</protein>
<organism evidence="2 3">
    <name type="scientific">Pseudomonas lactis</name>
    <dbReference type="NCBI Taxonomy" id="1615674"/>
    <lineage>
        <taxon>Bacteria</taxon>
        <taxon>Pseudomonadati</taxon>
        <taxon>Pseudomonadota</taxon>
        <taxon>Gammaproteobacteria</taxon>
        <taxon>Pseudomonadales</taxon>
        <taxon>Pseudomonadaceae</taxon>
        <taxon>Pseudomonas</taxon>
    </lineage>
</organism>
<gene>
    <name evidence="2" type="ORF">HBO18_06940</name>
</gene>
<dbReference type="AlphaFoldDB" id="A0A7Y1PY50"/>
<evidence type="ECO:0000313" key="2">
    <source>
        <dbReference type="EMBL" id="NNA43866.1"/>
    </source>
</evidence>
<evidence type="ECO:0000259" key="1">
    <source>
        <dbReference type="Pfam" id="PF13550"/>
    </source>
</evidence>
<dbReference type="InterPro" id="IPR032876">
    <property type="entry name" value="J_dom"/>
</dbReference>
<reference evidence="2 3" key="1">
    <citation type="journal article" date="2020" name="Front. Microbiol.">
        <title>Genetic Organization of the aprX-lipA2 Operon Affects the Proteolytic Potential of Pseudomonas Species in Milk.</title>
        <authorList>
            <person name="Maier C."/>
            <person name="Huptas C."/>
            <person name="von Neubeck M."/>
            <person name="Scherer S."/>
            <person name="Wenning M."/>
            <person name="Lucking G."/>
        </authorList>
    </citation>
    <scope>NUCLEOTIDE SEQUENCE [LARGE SCALE GENOMIC DNA]</scope>
    <source>
        <strain evidence="2 3">WS 4997</strain>
    </source>
</reference>